<dbReference type="CDD" id="cd00198">
    <property type="entry name" value="vWFA"/>
    <property type="match status" value="1"/>
</dbReference>
<dbReference type="AlphaFoldDB" id="A0A833WRQ9"/>
<organism evidence="2 3">
    <name type="scientific">Phytophthora infestans</name>
    <name type="common">Potato late blight agent</name>
    <name type="synonym">Botrytis infestans</name>
    <dbReference type="NCBI Taxonomy" id="4787"/>
    <lineage>
        <taxon>Eukaryota</taxon>
        <taxon>Sar</taxon>
        <taxon>Stramenopiles</taxon>
        <taxon>Oomycota</taxon>
        <taxon>Peronosporomycetes</taxon>
        <taxon>Peronosporales</taxon>
        <taxon>Peronosporaceae</taxon>
        <taxon>Phytophthora</taxon>
    </lineage>
</organism>
<keyword evidence="3" id="KW-1185">Reference proteome</keyword>
<evidence type="ECO:0000259" key="1">
    <source>
        <dbReference type="PROSITE" id="PS50234"/>
    </source>
</evidence>
<dbReference type="SMART" id="SM00327">
    <property type="entry name" value="VWA"/>
    <property type="match status" value="1"/>
</dbReference>
<name>A0A833WRQ9_PHYIN</name>
<dbReference type="InterPro" id="IPR036465">
    <property type="entry name" value="vWFA_dom_sf"/>
</dbReference>
<sequence length="452" mass="49652">MDGICGRSVQVSIDKFSGSCDTFDYELKQMIGVRNKCATILPPGKTNHEGEAHSCVKLLPNGTTTVHGCGVRCEACEYYCKKPIGHEGEHSAAHGNMSNMHFVAEDAVINWEDRKYVPGEKGVAEMCNIYCSSAGRGHVHYLKCDKETVSACVYTGLQDQRRHCMTELKPRPEHQVDELLHERYWKTIGWEDPCRSALERALFAKCPYLCDALEHKGEKKSPSFCDLETWHQPAATPCIAERRGFSYVSGHRFACSHTCSTGKVHHVFVLHCSGSMRGEPWEELVSGVRGYLQSRLAAGVTQDIVSVITFGQQGTVEFEHVPIKTATCLQIPFRGGGTFYSNGLSQASAILSRTNLKVYKPVMIFFTDGRPADRKKGPALAVDVRNRFAMFGLRTFVVGYGRASEIGLEDLAEKLGGSVHEALTAADLGEAFSSISMSLGARAGLMHTTAAI</sequence>
<comment type="caution">
    <text evidence="2">The sequence shown here is derived from an EMBL/GenBank/DDBJ whole genome shotgun (WGS) entry which is preliminary data.</text>
</comment>
<proteinExistence type="predicted"/>
<protein>
    <submittedName>
        <fullName evidence="2">von Willebrand factor domain-containing protein</fullName>
    </submittedName>
</protein>
<evidence type="ECO:0000313" key="3">
    <source>
        <dbReference type="Proteomes" id="UP000602510"/>
    </source>
</evidence>
<dbReference type="Pfam" id="PF00092">
    <property type="entry name" value="VWA"/>
    <property type="match status" value="1"/>
</dbReference>
<dbReference type="EMBL" id="WSZM01000339">
    <property type="protein sequence ID" value="KAF4034896.1"/>
    <property type="molecule type" value="Genomic_DNA"/>
</dbReference>
<accession>A0A833WRQ9</accession>
<dbReference type="SUPFAM" id="SSF53300">
    <property type="entry name" value="vWA-like"/>
    <property type="match status" value="1"/>
</dbReference>
<evidence type="ECO:0000313" key="2">
    <source>
        <dbReference type="EMBL" id="KAF4034896.1"/>
    </source>
</evidence>
<dbReference type="Gene3D" id="3.40.50.410">
    <property type="entry name" value="von Willebrand factor, type A domain"/>
    <property type="match status" value="1"/>
</dbReference>
<dbReference type="PANTHER" id="PTHR22796:SF1">
    <property type="entry name" value="VWFA DOMAIN-CONTAINING PROTEIN"/>
    <property type="match status" value="1"/>
</dbReference>
<reference evidence="2" key="1">
    <citation type="submission" date="2020-04" db="EMBL/GenBank/DDBJ databases">
        <title>Hybrid Assembly of Korean Phytophthora infestans isolates.</title>
        <authorList>
            <person name="Prokchorchik M."/>
            <person name="Lee Y."/>
            <person name="Seo J."/>
            <person name="Cho J.-H."/>
            <person name="Park Y.-E."/>
            <person name="Jang D.-C."/>
            <person name="Im J.-S."/>
            <person name="Choi J.-G."/>
            <person name="Park H.-J."/>
            <person name="Lee G.-B."/>
            <person name="Lee Y.-G."/>
            <person name="Hong S.-Y."/>
            <person name="Cho K."/>
            <person name="Sohn K.H."/>
        </authorList>
    </citation>
    <scope>NUCLEOTIDE SEQUENCE</scope>
    <source>
        <strain evidence="2">KR_1_A1</strain>
    </source>
</reference>
<dbReference type="Proteomes" id="UP000602510">
    <property type="component" value="Unassembled WGS sequence"/>
</dbReference>
<feature type="domain" description="VWFA" evidence="1">
    <location>
        <begin position="265"/>
        <end position="439"/>
    </location>
</feature>
<gene>
    <name evidence="2" type="ORF">GN244_ATG13110</name>
</gene>
<dbReference type="PROSITE" id="PS50234">
    <property type="entry name" value="VWFA"/>
    <property type="match status" value="1"/>
</dbReference>
<dbReference type="InterPro" id="IPR002035">
    <property type="entry name" value="VWF_A"/>
</dbReference>
<dbReference type="PANTHER" id="PTHR22796">
    <property type="entry name" value="URG4-RELATED"/>
    <property type="match status" value="1"/>
</dbReference>